<keyword evidence="7 12" id="KW-0653">Protein transport</keyword>
<keyword evidence="8 12" id="KW-1133">Transmembrane helix</keyword>
<protein>
    <recommendedName>
        <fullName evidence="3 12">Protein-export membrane protein SecG</fullName>
    </recommendedName>
</protein>
<dbReference type="AlphaFoldDB" id="A0A2S8SDT1"/>
<dbReference type="GO" id="GO:0043952">
    <property type="term" value="P:protein transport by the Sec complex"/>
    <property type="evidence" value="ECO:0007669"/>
    <property type="project" value="TreeGrafter"/>
</dbReference>
<comment type="subcellular location">
    <subcellularLocation>
        <location evidence="1 12">Cell membrane</location>
        <topology evidence="1 12">Multi-pass membrane protein</topology>
    </subcellularLocation>
</comment>
<evidence type="ECO:0000256" key="4">
    <source>
        <dbReference type="ARBA" id="ARBA00022448"/>
    </source>
</evidence>
<reference evidence="14 15" key="1">
    <citation type="submission" date="2018-02" db="EMBL/GenBank/DDBJ databases">
        <title>Genomic Encyclopedia of Archaeal and Bacterial Type Strains, Phase II (KMG-II): from individual species to whole genera.</title>
        <authorList>
            <person name="Goeker M."/>
        </authorList>
    </citation>
    <scope>NUCLEOTIDE SEQUENCE [LARGE SCALE GENOMIC DNA]</scope>
    <source>
        <strain evidence="14 15">DSM 18921</strain>
    </source>
</reference>
<keyword evidence="10 12" id="KW-0472">Membrane</keyword>
<dbReference type="PANTHER" id="PTHR34182">
    <property type="entry name" value="PROTEIN-EXPORT MEMBRANE PROTEIN SECG"/>
    <property type="match status" value="1"/>
</dbReference>
<dbReference type="GO" id="GO:0065002">
    <property type="term" value="P:intracellular protein transmembrane transport"/>
    <property type="evidence" value="ECO:0007669"/>
    <property type="project" value="TreeGrafter"/>
</dbReference>
<evidence type="ECO:0000256" key="7">
    <source>
        <dbReference type="ARBA" id="ARBA00022927"/>
    </source>
</evidence>
<dbReference type="Proteomes" id="UP000238338">
    <property type="component" value="Unassembled WGS sequence"/>
</dbReference>
<comment type="caution">
    <text evidence="14">The sequence shown here is derived from an EMBL/GenBank/DDBJ whole genome shotgun (WGS) entry which is preliminary data.</text>
</comment>
<sequence>MQNVVLSVHLILALLLIGVVLLQRSEGGGLLGGGGVMSNRGATSALQKVTWLLAVAFLATSITLTILAARDSKGVSVLDSTAGAPADTAPALPTLDLAPPPASTDTAPASGDAPMAPPPAE</sequence>
<dbReference type="GO" id="GO:0015450">
    <property type="term" value="F:protein-transporting ATPase activity"/>
    <property type="evidence" value="ECO:0007669"/>
    <property type="project" value="UniProtKB-UniRule"/>
</dbReference>
<dbReference type="InterPro" id="IPR004692">
    <property type="entry name" value="SecG"/>
</dbReference>
<feature type="region of interest" description="Disordered" evidence="13">
    <location>
        <begin position="78"/>
        <end position="121"/>
    </location>
</feature>
<comment type="caution">
    <text evidence="12">Lacks conserved residue(s) required for the propagation of feature annotation.</text>
</comment>
<name>A0A2S8SDT1_9RHOB</name>
<dbReference type="EMBL" id="PVEP01000001">
    <property type="protein sequence ID" value="PQV58985.1"/>
    <property type="molecule type" value="Genomic_DNA"/>
</dbReference>
<evidence type="ECO:0000256" key="5">
    <source>
        <dbReference type="ARBA" id="ARBA00022475"/>
    </source>
</evidence>
<feature type="compositionally biased region" description="Low complexity" evidence="13">
    <location>
        <begin position="84"/>
        <end position="110"/>
    </location>
</feature>
<dbReference type="Pfam" id="PF03840">
    <property type="entry name" value="SecG"/>
    <property type="match status" value="1"/>
</dbReference>
<evidence type="ECO:0000256" key="11">
    <source>
        <dbReference type="ARBA" id="ARBA00025182"/>
    </source>
</evidence>
<evidence type="ECO:0000313" key="14">
    <source>
        <dbReference type="EMBL" id="PQV58985.1"/>
    </source>
</evidence>
<evidence type="ECO:0000256" key="9">
    <source>
        <dbReference type="ARBA" id="ARBA00023010"/>
    </source>
</evidence>
<keyword evidence="9 12" id="KW-0811">Translocation</keyword>
<dbReference type="OrthoDB" id="7691811at2"/>
<dbReference type="GO" id="GO:0009306">
    <property type="term" value="P:protein secretion"/>
    <property type="evidence" value="ECO:0007669"/>
    <property type="project" value="UniProtKB-UniRule"/>
</dbReference>
<evidence type="ECO:0000256" key="1">
    <source>
        <dbReference type="ARBA" id="ARBA00004651"/>
    </source>
</evidence>
<gene>
    <name evidence="14" type="ORF">LX70_00805</name>
</gene>
<evidence type="ECO:0000256" key="8">
    <source>
        <dbReference type="ARBA" id="ARBA00022989"/>
    </source>
</evidence>
<organism evidence="14 15">
    <name type="scientific">Albidovulum denitrificans</name>
    <dbReference type="NCBI Taxonomy" id="404881"/>
    <lineage>
        <taxon>Bacteria</taxon>
        <taxon>Pseudomonadati</taxon>
        <taxon>Pseudomonadota</taxon>
        <taxon>Alphaproteobacteria</taxon>
        <taxon>Rhodobacterales</taxon>
        <taxon>Paracoccaceae</taxon>
        <taxon>Albidovulum</taxon>
    </lineage>
</organism>
<evidence type="ECO:0000256" key="12">
    <source>
        <dbReference type="RuleBase" id="RU365087"/>
    </source>
</evidence>
<accession>A0A2S8SDT1</accession>
<evidence type="ECO:0000256" key="3">
    <source>
        <dbReference type="ARBA" id="ARBA00017876"/>
    </source>
</evidence>
<evidence type="ECO:0000256" key="2">
    <source>
        <dbReference type="ARBA" id="ARBA00008445"/>
    </source>
</evidence>
<comment type="function">
    <text evidence="11 12">Involved in protein export. Participates in an early event of protein translocation.</text>
</comment>
<dbReference type="PANTHER" id="PTHR34182:SF1">
    <property type="entry name" value="PROTEIN-EXPORT MEMBRANE PROTEIN SECG"/>
    <property type="match status" value="1"/>
</dbReference>
<evidence type="ECO:0000256" key="10">
    <source>
        <dbReference type="ARBA" id="ARBA00023136"/>
    </source>
</evidence>
<evidence type="ECO:0000313" key="15">
    <source>
        <dbReference type="Proteomes" id="UP000238338"/>
    </source>
</evidence>
<keyword evidence="4 12" id="KW-0813">Transport</keyword>
<keyword evidence="15" id="KW-1185">Reference proteome</keyword>
<dbReference type="GO" id="GO:0005886">
    <property type="term" value="C:plasma membrane"/>
    <property type="evidence" value="ECO:0007669"/>
    <property type="project" value="UniProtKB-SubCell"/>
</dbReference>
<dbReference type="NCBIfam" id="TIGR00810">
    <property type="entry name" value="secG"/>
    <property type="match status" value="1"/>
</dbReference>
<comment type="similarity">
    <text evidence="2 12">Belongs to the SecG family.</text>
</comment>
<feature type="transmembrane region" description="Helical" evidence="12">
    <location>
        <begin position="51"/>
        <end position="69"/>
    </location>
</feature>
<dbReference type="RefSeq" id="WP_105513200.1">
    <property type="nucleotide sequence ID" value="NZ_PVEP01000001.1"/>
</dbReference>
<evidence type="ECO:0000256" key="13">
    <source>
        <dbReference type="SAM" id="MobiDB-lite"/>
    </source>
</evidence>
<proteinExistence type="inferred from homology"/>
<keyword evidence="5 12" id="KW-1003">Cell membrane</keyword>
<keyword evidence="6 12" id="KW-0812">Transmembrane</keyword>
<evidence type="ECO:0000256" key="6">
    <source>
        <dbReference type="ARBA" id="ARBA00022692"/>
    </source>
</evidence>